<dbReference type="EMBL" id="UPTC01000119">
    <property type="protein sequence ID" value="VBB26575.1"/>
    <property type="molecule type" value="Genomic_DNA"/>
</dbReference>
<evidence type="ECO:0000313" key="2">
    <source>
        <dbReference type="Proteomes" id="UP000276991"/>
    </source>
</evidence>
<gene>
    <name evidence="1" type="ORF">NAV_LOCUS1405</name>
</gene>
<dbReference type="AlphaFoldDB" id="A0A498S063"/>
<proteinExistence type="predicted"/>
<protein>
    <submittedName>
        <fullName evidence="1">Uncharacterized protein</fullName>
    </submittedName>
</protein>
<sequence>MVGCWWCCRLWDSSMTGVWRGSGGDSFSRVEAGRRGQQLSGAEYCFREEKPIGGETTVPTQKPSFVRFAS</sequence>
<accession>A0A498S063</accession>
<reference evidence="1 2" key="1">
    <citation type="submission" date="2018-08" db="EMBL/GenBank/DDBJ databases">
        <authorList>
            <person name="Laetsch R D."/>
            <person name="Stevens L."/>
            <person name="Kumar S."/>
            <person name="Blaxter L. M."/>
        </authorList>
    </citation>
    <scope>NUCLEOTIDE SEQUENCE [LARGE SCALE GENOMIC DNA]</scope>
</reference>
<keyword evidence="2" id="KW-1185">Reference proteome</keyword>
<organism evidence="1 2">
    <name type="scientific">Acanthocheilonema viteae</name>
    <name type="common">Filarial nematode worm</name>
    <name type="synonym">Dipetalonema viteae</name>
    <dbReference type="NCBI Taxonomy" id="6277"/>
    <lineage>
        <taxon>Eukaryota</taxon>
        <taxon>Metazoa</taxon>
        <taxon>Ecdysozoa</taxon>
        <taxon>Nematoda</taxon>
        <taxon>Chromadorea</taxon>
        <taxon>Rhabditida</taxon>
        <taxon>Spirurina</taxon>
        <taxon>Spiruromorpha</taxon>
        <taxon>Filarioidea</taxon>
        <taxon>Onchocercidae</taxon>
        <taxon>Acanthocheilonema</taxon>
    </lineage>
</organism>
<name>A0A498S063_ACAVI</name>
<dbReference type="Proteomes" id="UP000276991">
    <property type="component" value="Unassembled WGS sequence"/>
</dbReference>
<evidence type="ECO:0000313" key="1">
    <source>
        <dbReference type="EMBL" id="VBB26575.1"/>
    </source>
</evidence>